<feature type="non-terminal residue" evidence="2">
    <location>
        <position position="35"/>
    </location>
</feature>
<organism evidence="2 3">
    <name type="scientific">Eragrostis curvula</name>
    <name type="common">weeping love grass</name>
    <dbReference type="NCBI Taxonomy" id="38414"/>
    <lineage>
        <taxon>Eukaryota</taxon>
        <taxon>Viridiplantae</taxon>
        <taxon>Streptophyta</taxon>
        <taxon>Embryophyta</taxon>
        <taxon>Tracheophyta</taxon>
        <taxon>Spermatophyta</taxon>
        <taxon>Magnoliopsida</taxon>
        <taxon>Liliopsida</taxon>
        <taxon>Poales</taxon>
        <taxon>Poaceae</taxon>
        <taxon>PACMAD clade</taxon>
        <taxon>Chloridoideae</taxon>
        <taxon>Eragrostideae</taxon>
        <taxon>Eragrostidinae</taxon>
        <taxon>Eragrostis</taxon>
    </lineage>
</organism>
<proteinExistence type="predicted"/>
<reference evidence="2 3" key="1">
    <citation type="journal article" date="2019" name="Sci. Rep.">
        <title>A high-quality genome of Eragrostis curvula grass provides insights into Poaceae evolution and supports new strategies to enhance forage quality.</title>
        <authorList>
            <person name="Carballo J."/>
            <person name="Santos B.A.C.M."/>
            <person name="Zappacosta D."/>
            <person name="Garbus I."/>
            <person name="Selva J.P."/>
            <person name="Gallo C.A."/>
            <person name="Diaz A."/>
            <person name="Albertini E."/>
            <person name="Caccamo M."/>
            <person name="Echenique V."/>
        </authorList>
    </citation>
    <scope>NUCLEOTIDE SEQUENCE [LARGE SCALE GENOMIC DNA]</scope>
    <source>
        <strain evidence="3">cv. Victoria</strain>
        <tissue evidence="2">Leaf</tissue>
    </source>
</reference>
<protein>
    <submittedName>
        <fullName evidence="2">Uncharacterized protein</fullName>
    </submittedName>
</protein>
<dbReference type="Gramene" id="TVU45854">
    <property type="protein sequence ID" value="TVU45854"/>
    <property type="gene ID" value="EJB05_05358"/>
</dbReference>
<comment type="caution">
    <text evidence="2">The sequence shown here is derived from an EMBL/GenBank/DDBJ whole genome shotgun (WGS) entry which is preliminary data.</text>
</comment>
<feature type="compositionally biased region" description="Basic residues" evidence="1">
    <location>
        <begin position="1"/>
        <end position="15"/>
    </location>
</feature>
<keyword evidence="3" id="KW-1185">Reference proteome</keyword>
<evidence type="ECO:0000313" key="2">
    <source>
        <dbReference type="EMBL" id="TVU45854.1"/>
    </source>
</evidence>
<evidence type="ECO:0000256" key="1">
    <source>
        <dbReference type="SAM" id="MobiDB-lite"/>
    </source>
</evidence>
<dbReference type="Proteomes" id="UP000324897">
    <property type="component" value="Chromosome 5"/>
</dbReference>
<dbReference type="EMBL" id="RWGY01000004">
    <property type="protein sequence ID" value="TVU45854.1"/>
    <property type="molecule type" value="Genomic_DNA"/>
</dbReference>
<feature type="region of interest" description="Disordered" evidence="1">
    <location>
        <begin position="1"/>
        <end position="35"/>
    </location>
</feature>
<accession>A0A5J9WF15</accession>
<dbReference type="AlphaFoldDB" id="A0A5J9WF15"/>
<sequence length="35" mass="3960">MLIRVGGRRRGRRQRGTSGDFGNMENLPPQSSKML</sequence>
<evidence type="ECO:0000313" key="3">
    <source>
        <dbReference type="Proteomes" id="UP000324897"/>
    </source>
</evidence>
<gene>
    <name evidence="2" type="ORF">EJB05_05358</name>
</gene>
<name>A0A5J9WF15_9POAL</name>